<dbReference type="Pfam" id="PF00106">
    <property type="entry name" value="adh_short"/>
    <property type="match status" value="1"/>
</dbReference>
<gene>
    <name evidence="4" type="ORF">D1164_08540</name>
</gene>
<dbReference type="Proteomes" id="UP000266441">
    <property type="component" value="Unassembled WGS sequence"/>
</dbReference>
<dbReference type="PRINTS" id="PR00081">
    <property type="entry name" value="GDHRDH"/>
</dbReference>
<dbReference type="PRINTS" id="PR00080">
    <property type="entry name" value="SDRFAMILY"/>
</dbReference>
<proteinExistence type="inferred from homology"/>
<comment type="caution">
    <text evidence="4">The sequence shown here is derived from an EMBL/GenBank/DDBJ whole genome shotgun (WGS) entry which is preliminary data.</text>
</comment>
<dbReference type="PANTHER" id="PTHR44196:SF1">
    <property type="entry name" value="DEHYDROGENASE_REDUCTASE SDR FAMILY MEMBER 7B"/>
    <property type="match status" value="1"/>
</dbReference>
<evidence type="ECO:0000313" key="5">
    <source>
        <dbReference type="Proteomes" id="UP000266441"/>
    </source>
</evidence>
<dbReference type="GO" id="GO:0016020">
    <property type="term" value="C:membrane"/>
    <property type="evidence" value="ECO:0007669"/>
    <property type="project" value="TreeGrafter"/>
</dbReference>
<dbReference type="PANTHER" id="PTHR44196">
    <property type="entry name" value="DEHYDROGENASE/REDUCTASE SDR FAMILY MEMBER 7B"/>
    <property type="match status" value="1"/>
</dbReference>
<comment type="similarity">
    <text evidence="1 3">Belongs to the short-chain dehydrogenases/reductases (SDR) family.</text>
</comment>
<dbReference type="AlphaFoldDB" id="A0A399D2J3"/>
<dbReference type="Gene3D" id="3.40.50.720">
    <property type="entry name" value="NAD(P)-binding Rossmann-like Domain"/>
    <property type="match status" value="1"/>
</dbReference>
<sequence>MKNLQHKTALITGATSGIGKAIALLMAPKGYNLVCVGRNRKGLELLKREMPENISFCSYECDMADEEKVLQVSQRIVAECGKIDILIHSAGSIIINPVITSTLEEYNSIFGLNVKAPFLITKLFLPLLKENRGQIVFINSSAIQRAIPNASLYSASKFALKGFADCLRQEVNRFGVRVISVFPGQTDTPMQKKLYENGNKKYIPENLIQSADVASLVIHGLEMPETAEVTDLYVRPMISYIQNKI</sequence>
<reference evidence="4 5" key="1">
    <citation type="journal article" date="2015" name="Int. J. Syst. Evol. Microbiol.">
        <title>Mariniphaga sediminis sp. nov., isolated from coastal sediment.</title>
        <authorList>
            <person name="Wang F.Q."/>
            <person name="Shen Q.Y."/>
            <person name="Chen G.J."/>
            <person name="Du Z.J."/>
        </authorList>
    </citation>
    <scope>NUCLEOTIDE SEQUENCE [LARGE SCALE GENOMIC DNA]</scope>
    <source>
        <strain evidence="4 5">SY21</strain>
    </source>
</reference>
<dbReference type="InterPro" id="IPR036291">
    <property type="entry name" value="NAD(P)-bd_dom_sf"/>
</dbReference>
<dbReference type="SUPFAM" id="SSF51735">
    <property type="entry name" value="NAD(P)-binding Rossmann-fold domains"/>
    <property type="match status" value="1"/>
</dbReference>
<evidence type="ECO:0000256" key="3">
    <source>
        <dbReference type="RuleBase" id="RU000363"/>
    </source>
</evidence>
<protein>
    <submittedName>
        <fullName evidence="4">SDR family NAD(P)-dependent oxidoreductase</fullName>
    </submittedName>
</protein>
<evidence type="ECO:0000256" key="2">
    <source>
        <dbReference type="ARBA" id="ARBA00023002"/>
    </source>
</evidence>
<evidence type="ECO:0000313" key="4">
    <source>
        <dbReference type="EMBL" id="RIH65696.1"/>
    </source>
</evidence>
<dbReference type="InterPro" id="IPR020904">
    <property type="entry name" value="Sc_DH/Rdtase_CS"/>
</dbReference>
<keyword evidence="2" id="KW-0560">Oxidoreductase</keyword>
<organism evidence="4 5">
    <name type="scientific">Mariniphaga sediminis</name>
    <dbReference type="NCBI Taxonomy" id="1628158"/>
    <lineage>
        <taxon>Bacteria</taxon>
        <taxon>Pseudomonadati</taxon>
        <taxon>Bacteroidota</taxon>
        <taxon>Bacteroidia</taxon>
        <taxon>Marinilabiliales</taxon>
        <taxon>Prolixibacteraceae</taxon>
        <taxon>Mariniphaga</taxon>
    </lineage>
</organism>
<dbReference type="EMBL" id="QWET01000005">
    <property type="protein sequence ID" value="RIH65696.1"/>
    <property type="molecule type" value="Genomic_DNA"/>
</dbReference>
<dbReference type="OrthoDB" id="822355at2"/>
<dbReference type="RefSeq" id="WP_119349537.1">
    <property type="nucleotide sequence ID" value="NZ_QWET01000005.1"/>
</dbReference>
<keyword evidence="5" id="KW-1185">Reference proteome</keyword>
<dbReference type="CDD" id="cd05233">
    <property type="entry name" value="SDR_c"/>
    <property type="match status" value="1"/>
</dbReference>
<accession>A0A399D2J3</accession>
<name>A0A399D2J3_9BACT</name>
<dbReference type="PROSITE" id="PS00061">
    <property type="entry name" value="ADH_SHORT"/>
    <property type="match status" value="1"/>
</dbReference>
<dbReference type="GO" id="GO:0016491">
    <property type="term" value="F:oxidoreductase activity"/>
    <property type="evidence" value="ECO:0007669"/>
    <property type="project" value="UniProtKB-KW"/>
</dbReference>
<dbReference type="InterPro" id="IPR002347">
    <property type="entry name" value="SDR_fam"/>
</dbReference>
<evidence type="ECO:0000256" key="1">
    <source>
        <dbReference type="ARBA" id="ARBA00006484"/>
    </source>
</evidence>